<dbReference type="KEGG" id="xba:C7S18_22725"/>
<dbReference type="AlphaFoldDB" id="A0A2P1PY94"/>
<name>A0A2P1PY94_9GAMM</name>
<dbReference type="GO" id="GO:0000287">
    <property type="term" value="F:magnesium ion binding"/>
    <property type="evidence" value="ECO:0007669"/>
    <property type="project" value="InterPro"/>
</dbReference>
<proteinExistence type="predicted"/>
<protein>
    <recommendedName>
        <fullName evidence="1">Ribulose bisphosphate carboxylase large subunit C-terminal domain-containing protein</fullName>
    </recommendedName>
</protein>
<dbReference type="OrthoDB" id="9770811at2"/>
<feature type="domain" description="Ribulose bisphosphate carboxylase large subunit C-terminal" evidence="1">
    <location>
        <begin position="167"/>
        <end position="415"/>
    </location>
</feature>
<organism evidence="2 3">
    <name type="scientific">Ahniella affigens</name>
    <dbReference type="NCBI Taxonomy" id="2021234"/>
    <lineage>
        <taxon>Bacteria</taxon>
        <taxon>Pseudomonadati</taxon>
        <taxon>Pseudomonadota</taxon>
        <taxon>Gammaproteobacteria</taxon>
        <taxon>Lysobacterales</taxon>
        <taxon>Rhodanobacteraceae</taxon>
        <taxon>Ahniella</taxon>
    </lineage>
</organism>
<dbReference type="SUPFAM" id="SSF51649">
    <property type="entry name" value="RuBisCo, C-terminal domain"/>
    <property type="match status" value="1"/>
</dbReference>
<dbReference type="InterPro" id="IPR036376">
    <property type="entry name" value="RuBisCO_lsu_C_sf"/>
</dbReference>
<dbReference type="Gene3D" id="3.30.70.150">
    <property type="entry name" value="RuBisCO large subunit, N-terminal domain"/>
    <property type="match status" value="1"/>
</dbReference>
<gene>
    <name evidence="2" type="ORF">C7S18_22725</name>
</gene>
<dbReference type="Proteomes" id="UP000241074">
    <property type="component" value="Chromosome"/>
</dbReference>
<dbReference type="EMBL" id="CP027860">
    <property type="protein sequence ID" value="AVP99815.1"/>
    <property type="molecule type" value="Genomic_DNA"/>
</dbReference>
<dbReference type="InterPro" id="IPR033966">
    <property type="entry name" value="RuBisCO"/>
</dbReference>
<evidence type="ECO:0000313" key="3">
    <source>
        <dbReference type="Proteomes" id="UP000241074"/>
    </source>
</evidence>
<keyword evidence="3" id="KW-1185">Reference proteome</keyword>
<dbReference type="InterPro" id="IPR036422">
    <property type="entry name" value="RuBisCO_lsu_N_sf"/>
</dbReference>
<accession>A0A2P1PY94</accession>
<dbReference type="InterPro" id="IPR000685">
    <property type="entry name" value="RuBisCO_lsu_C"/>
</dbReference>
<dbReference type="Pfam" id="PF00016">
    <property type="entry name" value="RuBisCO_large"/>
    <property type="match status" value="1"/>
</dbReference>
<reference evidence="2 3" key="2">
    <citation type="submission" date="2018-03" db="EMBL/GenBank/DDBJ databases">
        <authorList>
            <person name="Keele B.F."/>
        </authorList>
    </citation>
    <scope>NUCLEOTIDE SEQUENCE [LARGE SCALE GENOMIC DNA]</scope>
    <source>
        <strain evidence="2 3">D13</strain>
    </source>
</reference>
<reference evidence="2 3" key="1">
    <citation type="submission" date="2018-03" db="EMBL/GenBank/DDBJ databases">
        <title>Ahniella affigens gen. nov., sp. nov., a gammaproteobacterium isolated from sandy soil near a stream.</title>
        <authorList>
            <person name="Ko Y."/>
            <person name="Kim J.-H."/>
        </authorList>
    </citation>
    <scope>NUCLEOTIDE SEQUENCE [LARGE SCALE GENOMIC DNA]</scope>
    <source>
        <strain evidence="2 3">D13</strain>
    </source>
</reference>
<sequence length="418" mass="45015">MSSESLSTEHAEWFRWSDELNRADYVFARYRIVTAQAVEVVALAMAREQSACTTTLPIGDLDLRAHTARVVSIDNHGPSDVRALPRYRLTTSVYADVAQAEQAHAYEVEIAYPIANLKPTASCLLNHCYGEIARLGFLDAAKLLSLDLPTSFEVQFPGPRLGASGFRAKVGAKDRPFFCRSTRPAVGLNNAQLLQVIEPVLRGGFDAIKDDELSEDIAPSRVEERYRGMAETRARLVAETGENKVLFANLIAEDQFEPIAACALRHGIDGVLVAPGLNGFGAIRRARELGFIVLAHNAGVDGLVRPLHVGISEAVWTQLCRLSGADLIMMPGEFGGGTAVRTANTAEAAVIDACIRPMSGHAAALPVLAGGKRPERLPIYQSIVGSDDYFLIIATAVDDHPEGLEVGARAFRQAATGA</sequence>
<evidence type="ECO:0000259" key="1">
    <source>
        <dbReference type="Pfam" id="PF00016"/>
    </source>
</evidence>
<dbReference type="SUPFAM" id="SSF54966">
    <property type="entry name" value="RuBisCO, large subunit, small (N-terminal) domain"/>
    <property type="match status" value="1"/>
</dbReference>
<dbReference type="PANTHER" id="PTHR42704:SF17">
    <property type="entry name" value="RIBULOSE BISPHOSPHATE CARBOXYLASE LARGE CHAIN"/>
    <property type="match status" value="1"/>
</dbReference>
<dbReference type="Gene3D" id="3.20.20.110">
    <property type="entry name" value="Ribulose bisphosphate carboxylase, large subunit, C-terminal domain"/>
    <property type="match status" value="1"/>
</dbReference>
<dbReference type="PANTHER" id="PTHR42704">
    <property type="entry name" value="RIBULOSE BISPHOSPHATE CARBOXYLASE"/>
    <property type="match status" value="1"/>
</dbReference>
<dbReference type="GO" id="GO:0016984">
    <property type="term" value="F:ribulose-bisphosphate carboxylase activity"/>
    <property type="evidence" value="ECO:0007669"/>
    <property type="project" value="InterPro"/>
</dbReference>
<dbReference type="RefSeq" id="WP_106893734.1">
    <property type="nucleotide sequence ID" value="NZ_CP027860.1"/>
</dbReference>
<evidence type="ECO:0000313" key="2">
    <source>
        <dbReference type="EMBL" id="AVP99815.1"/>
    </source>
</evidence>
<dbReference type="GO" id="GO:0015977">
    <property type="term" value="P:carbon fixation"/>
    <property type="evidence" value="ECO:0007669"/>
    <property type="project" value="InterPro"/>
</dbReference>